<evidence type="ECO:0000313" key="2">
    <source>
        <dbReference type="Proteomes" id="UP000235965"/>
    </source>
</evidence>
<dbReference type="Proteomes" id="UP000235965">
    <property type="component" value="Unassembled WGS sequence"/>
</dbReference>
<comment type="caution">
    <text evidence="1">The sequence shown here is derived from an EMBL/GenBank/DDBJ whole genome shotgun (WGS) entry which is preliminary data.</text>
</comment>
<keyword evidence="2" id="KW-1185">Reference proteome</keyword>
<reference evidence="1 2" key="1">
    <citation type="submission" date="2017-12" db="EMBL/GenBank/DDBJ databases">
        <title>Hemimetabolous genomes reveal molecular basis of termite eusociality.</title>
        <authorList>
            <person name="Harrison M.C."/>
            <person name="Jongepier E."/>
            <person name="Robertson H.M."/>
            <person name="Arning N."/>
            <person name="Bitard-Feildel T."/>
            <person name="Chao H."/>
            <person name="Childers C.P."/>
            <person name="Dinh H."/>
            <person name="Doddapaneni H."/>
            <person name="Dugan S."/>
            <person name="Gowin J."/>
            <person name="Greiner C."/>
            <person name="Han Y."/>
            <person name="Hu H."/>
            <person name="Hughes D.S.T."/>
            <person name="Huylmans A.-K."/>
            <person name="Kemena C."/>
            <person name="Kremer L.P.M."/>
            <person name="Lee S.L."/>
            <person name="Lopez-Ezquerra A."/>
            <person name="Mallet L."/>
            <person name="Monroy-Kuhn J.M."/>
            <person name="Moser A."/>
            <person name="Murali S.C."/>
            <person name="Muzny D.M."/>
            <person name="Otani S."/>
            <person name="Piulachs M.-D."/>
            <person name="Poelchau M."/>
            <person name="Qu J."/>
            <person name="Schaub F."/>
            <person name="Wada-Katsumata A."/>
            <person name="Worley K.C."/>
            <person name="Xie Q."/>
            <person name="Ylla G."/>
            <person name="Poulsen M."/>
            <person name="Gibbs R.A."/>
            <person name="Schal C."/>
            <person name="Richards S."/>
            <person name="Belles X."/>
            <person name="Korb J."/>
            <person name="Bornberg-Bauer E."/>
        </authorList>
    </citation>
    <scope>NUCLEOTIDE SEQUENCE [LARGE SCALE GENOMIC DNA]</scope>
    <source>
        <tissue evidence="1">Whole body</tissue>
    </source>
</reference>
<evidence type="ECO:0000313" key="1">
    <source>
        <dbReference type="EMBL" id="PNF38411.1"/>
    </source>
</evidence>
<name>A0A2J7RC51_9NEOP</name>
<organism evidence="1 2">
    <name type="scientific">Cryptotermes secundus</name>
    <dbReference type="NCBI Taxonomy" id="105785"/>
    <lineage>
        <taxon>Eukaryota</taxon>
        <taxon>Metazoa</taxon>
        <taxon>Ecdysozoa</taxon>
        <taxon>Arthropoda</taxon>
        <taxon>Hexapoda</taxon>
        <taxon>Insecta</taxon>
        <taxon>Pterygota</taxon>
        <taxon>Neoptera</taxon>
        <taxon>Polyneoptera</taxon>
        <taxon>Dictyoptera</taxon>
        <taxon>Blattodea</taxon>
        <taxon>Blattoidea</taxon>
        <taxon>Termitoidae</taxon>
        <taxon>Kalotermitidae</taxon>
        <taxon>Cryptotermitinae</taxon>
        <taxon>Cryptotermes</taxon>
    </lineage>
</organism>
<dbReference type="STRING" id="105785.A0A2J7RC51"/>
<gene>
    <name evidence="1" type="ORF">B7P43_G07252</name>
</gene>
<dbReference type="AlphaFoldDB" id="A0A2J7RC51"/>
<proteinExistence type="predicted"/>
<sequence length="84" mass="9304">MELSPSGGAANSAAAKEFLSILWNPKVHYRVHKSPPLVPILSQTNLIHTIPSYLSKIHFNMAHPPTPWSSQPHSCYMPCPPHLP</sequence>
<protein>
    <submittedName>
        <fullName evidence="1">Uncharacterized protein</fullName>
    </submittedName>
</protein>
<dbReference type="EMBL" id="NEVH01005887">
    <property type="protein sequence ID" value="PNF38411.1"/>
    <property type="molecule type" value="Genomic_DNA"/>
</dbReference>
<accession>A0A2J7RC51</accession>
<dbReference type="InParanoid" id="A0A2J7RC51"/>